<sequence>MGTCGFTVVTYIGTYIMLYKIAPRNANTNTMIQIEIMIKTLTFNVVAYAFSSILSALLILVMRSLGVHKNAVADAEPMLLCCYTRSIRLHLEMRNFD</sequence>
<evidence type="ECO:0000313" key="2">
    <source>
        <dbReference type="EMBL" id="TKR69414.1"/>
    </source>
</evidence>
<comment type="caution">
    <text evidence="2">The sequence shown here is derived from an EMBL/GenBank/DDBJ whole genome shotgun (WGS) entry which is preliminary data.</text>
</comment>
<keyword evidence="1" id="KW-0812">Transmembrane</keyword>
<accession>A0A4U5MJ78</accession>
<keyword evidence="3" id="KW-1185">Reference proteome</keyword>
<reference evidence="2 3" key="2">
    <citation type="journal article" date="2019" name="G3 (Bethesda)">
        <title>Hybrid Assembly of the Genome of the Entomopathogenic Nematode Steinernema carpocapsae Identifies the X-Chromosome.</title>
        <authorList>
            <person name="Serra L."/>
            <person name="Macchietto M."/>
            <person name="Macias-Munoz A."/>
            <person name="McGill C.J."/>
            <person name="Rodriguez I.M."/>
            <person name="Rodriguez B."/>
            <person name="Murad R."/>
            <person name="Mortazavi A."/>
        </authorList>
    </citation>
    <scope>NUCLEOTIDE SEQUENCE [LARGE SCALE GENOMIC DNA]</scope>
    <source>
        <strain evidence="2 3">ALL</strain>
    </source>
</reference>
<organism evidence="2 3">
    <name type="scientific">Steinernema carpocapsae</name>
    <name type="common">Entomopathogenic nematode</name>
    <dbReference type="NCBI Taxonomy" id="34508"/>
    <lineage>
        <taxon>Eukaryota</taxon>
        <taxon>Metazoa</taxon>
        <taxon>Ecdysozoa</taxon>
        <taxon>Nematoda</taxon>
        <taxon>Chromadorea</taxon>
        <taxon>Rhabditida</taxon>
        <taxon>Tylenchina</taxon>
        <taxon>Panagrolaimomorpha</taxon>
        <taxon>Strongyloidoidea</taxon>
        <taxon>Steinernematidae</taxon>
        <taxon>Steinernema</taxon>
    </lineage>
</organism>
<feature type="transmembrane region" description="Helical" evidence="1">
    <location>
        <begin position="41"/>
        <end position="61"/>
    </location>
</feature>
<evidence type="ECO:0000313" key="3">
    <source>
        <dbReference type="Proteomes" id="UP000298663"/>
    </source>
</evidence>
<dbReference type="AlphaFoldDB" id="A0A4U5MJ78"/>
<protein>
    <submittedName>
        <fullName evidence="2">Uncharacterized protein</fullName>
    </submittedName>
</protein>
<gene>
    <name evidence="2" type="ORF">L596_021579</name>
</gene>
<dbReference type="Proteomes" id="UP000298663">
    <property type="component" value="Unassembled WGS sequence"/>
</dbReference>
<dbReference type="EMBL" id="AZBU02000007">
    <property type="protein sequence ID" value="TKR69414.1"/>
    <property type="molecule type" value="Genomic_DNA"/>
</dbReference>
<reference evidence="2 3" key="1">
    <citation type="journal article" date="2015" name="Genome Biol.">
        <title>Comparative genomics of Steinernema reveals deeply conserved gene regulatory networks.</title>
        <authorList>
            <person name="Dillman A.R."/>
            <person name="Macchietto M."/>
            <person name="Porter C.F."/>
            <person name="Rogers A."/>
            <person name="Williams B."/>
            <person name="Antoshechkin I."/>
            <person name="Lee M.M."/>
            <person name="Goodwin Z."/>
            <person name="Lu X."/>
            <person name="Lewis E.E."/>
            <person name="Goodrich-Blair H."/>
            <person name="Stock S.P."/>
            <person name="Adams B.J."/>
            <person name="Sternberg P.W."/>
            <person name="Mortazavi A."/>
        </authorList>
    </citation>
    <scope>NUCLEOTIDE SEQUENCE [LARGE SCALE GENOMIC DNA]</scope>
    <source>
        <strain evidence="2 3">ALL</strain>
    </source>
</reference>
<name>A0A4U5MJ78_STECR</name>
<keyword evidence="1" id="KW-1133">Transmembrane helix</keyword>
<proteinExistence type="predicted"/>
<keyword evidence="1" id="KW-0472">Membrane</keyword>
<evidence type="ECO:0000256" key="1">
    <source>
        <dbReference type="SAM" id="Phobius"/>
    </source>
</evidence>